<feature type="transmembrane region" description="Helical" evidence="1">
    <location>
        <begin position="198"/>
        <end position="219"/>
    </location>
</feature>
<reference evidence="2 3" key="1">
    <citation type="submission" date="2020-01" db="EMBL/GenBank/DDBJ databases">
        <authorList>
            <consortium name="DOE Joint Genome Institute"/>
            <person name="Haridas S."/>
            <person name="Albert R."/>
            <person name="Binder M."/>
            <person name="Bloem J."/>
            <person name="Labutti K."/>
            <person name="Salamov A."/>
            <person name="Andreopoulos B."/>
            <person name="Baker S.E."/>
            <person name="Barry K."/>
            <person name="Bills G."/>
            <person name="Bluhm B.H."/>
            <person name="Cannon C."/>
            <person name="Castanera R."/>
            <person name="Culley D.E."/>
            <person name="Daum C."/>
            <person name="Ezra D."/>
            <person name="Gonzalez J.B."/>
            <person name="Henrissat B."/>
            <person name="Kuo A."/>
            <person name="Liang C."/>
            <person name="Lipzen A."/>
            <person name="Lutzoni F."/>
            <person name="Magnuson J."/>
            <person name="Mondo S."/>
            <person name="Nolan M."/>
            <person name="Ohm R."/>
            <person name="Pangilinan J."/>
            <person name="Park H.-J.H."/>
            <person name="Ramirez L."/>
            <person name="Alfaro M."/>
            <person name="Sun H."/>
            <person name="Tritt A."/>
            <person name="Yoshinaga Y."/>
            <person name="Zwiers L.-H.L."/>
            <person name="Turgeon B.G."/>
            <person name="Goodwin S.B."/>
            <person name="Spatafora J.W."/>
            <person name="Crous P.W."/>
            <person name="Grigoriev I.V."/>
        </authorList>
    </citation>
    <scope>NUCLEOTIDE SEQUENCE [LARGE SCALE GENOMIC DNA]</scope>
    <source>
        <strain evidence="2 3">CBS 611.86</strain>
    </source>
</reference>
<evidence type="ECO:0000256" key="1">
    <source>
        <dbReference type="SAM" id="Phobius"/>
    </source>
</evidence>
<organism evidence="2 3">
    <name type="scientific">Massariosphaeria phaeospora</name>
    <dbReference type="NCBI Taxonomy" id="100035"/>
    <lineage>
        <taxon>Eukaryota</taxon>
        <taxon>Fungi</taxon>
        <taxon>Dikarya</taxon>
        <taxon>Ascomycota</taxon>
        <taxon>Pezizomycotina</taxon>
        <taxon>Dothideomycetes</taxon>
        <taxon>Pleosporomycetidae</taxon>
        <taxon>Pleosporales</taxon>
        <taxon>Pleosporales incertae sedis</taxon>
        <taxon>Massariosphaeria</taxon>
    </lineage>
</organism>
<gene>
    <name evidence="2" type="ORF">BDV95DRAFT_572185</name>
</gene>
<protein>
    <submittedName>
        <fullName evidence="2">Uncharacterized protein</fullName>
    </submittedName>
</protein>
<evidence type="ECO:0000313" key="3">
    <source>
        <dbReference type="Proteomes" id="UP000481861"/>
    </source>
</evidence>
<keyword evidence="1" id="KW-0472">Membrane</keyword>
<name>A0A7C8IF55_9PLEO</name>
<evidence type="ECO:0000313" key="2">
    <source>
        <dbReference type="EMBL" id="KAF2871507.1"/>
    </source>
</evidence>
<sequence length="220" mass="24481">MNAHVRSTSVSVSVSDALPYPTYRWKPPHLLSRALIFLSLALLPPPAMLAPSELTMLLVRLIGRCRSTLEFLDRVCPCADAVLRCARCGDVKRPCVCFPPVLSTLMRGLRVDADVGEMWFVMDVGLWGVLPESGDRDAPRSRSMVSGFVCMMPKSWCRIAWPSRTFVLRWLVSLVGSWGFCLVVQMDPMKLLGCEVLLSARSGLPTACLSALPLMLLLWW</sequence>
<dbReference type="AlphaFoldDB" id="A0A7C8IF55"/>
<keyword evidence="1" id="KW-0812">Transmembrane</keyword>
<comment type="caution">
    <text evidence="2">The sequence shown here is derived from an EMBL/GenBank/DDBJ whole genome shotgun (WGS) entry which is preliminary data.</text>
</comment>
<feature type="transmembrane region" description="Helical" evidence="1">
    <location>
        <begin position="166"/>
        <end position="186"/>
    </location>
</feature>
<dbReference type="Proteomes" id="UP000481861">
    <property type="component" value="Unassembled WGS sequence"/>
</dbReference>
<keyword evidence="3" id="KW-1185">Reference proteome</keyword>
<accession>A0A7C8IF55</accession>
<dbReference type="EMBL" id="JAADJZ010000011">
    <property type="protein sequence ID" value="KAF2871507.1"/>
    <property type="molecule type" value="Genomic_DNA"/>
</dbReference>
<proteinExistence type="predicted"/>
<keyword evidence="1" id="KW-1133">Transmembrane helix</keyword>